<name>A0A1H0AKF1_9BACI</name>
<reference evidence="3" key="1">
    <citation type="submission" date="2016-10" db="EMBL/GenBank/DDBJ databases">
        <authorList>
            <person name="Varghese N."/>
            <person name="Submissions S."/>
        </authorList>
    </citation>
    <scope>NUCLEOTIDE SEQUENCE [LARGE SCALE GENOMIC DNA]</scope>
    <source>
        <strain evidence="3">CGMCC 1.10369</strain>
    </source>
</reference>
<accession>A0A1H0AKF1</accession>
<keyword evidence="3" id="KW-1185">Reference proteome</keyword>
<dbReference type="InterPro" id="IPR050789">
    <property type="entry name" value="Diverse_Enzym_Activities"/>
</dbReference>
<dbReference type="OrthoDB" id="9773047at2"/>
<dbReference type="InterPro" id="IPR012338">
    <property type="entry name" value="Beta-lactam/transpept-like"/>
</dbReference>
<dbReference type="Gene3D" id="3.40.710.10">
    <property type="entry name" value="DD-peptidase/beta-lactamase superfamily"/>
    <property type="match status" value="1"/>
</dbReference>
<dbReference type="Proteomes" id="UP000198778">
    <property type="component" value="Unassembled WGS sequence"/>
</dbReference>
<organism evidence="2 3">
    <name type="scientific">Alkalicoccus daliensis</name>
    <dbReference type="NCBI Taxonomy" id="745820"/>
    <lineage>
        <taxon>Bacteria</taxon>
        <taxon>Bacillati</taxon>
        <taxon>Bacillota</taxon>
        <taxon>Bacilli</taxon>
        <taxon>Bacillales</taxon>
        <taxon>Bacillaceae</taxon>
        <taxon>Alkalicoccus</taxon>
    </lineage>
</organism>
<dbReference type="STRING" id="745820.SAMN04488053_101527"/>
<evidence type="ECO:0000313" key="2">
    <source>
        <dbReference type="EMBL" id="SDN34028.1"/>
    </source>
</evidence>
<protein>
    <submittedName>
        <fullName evidence="2">CubicO group peptidase, beta-lactamase class C family</fullName>
    </submittedName>
</protein>
<dbReference type="EMBL" id="FNIL01000001">
    <property type="protein sequence ID" value="SDN34028.1"/>
    <property type="molecule type" value="Genomic_DNA"/>
</dbReference>
<dbReference type="AlphaFoldDB" id="A0A1H0AKF1"/>
<feature type="domain" description="Beta-lactamase-related" evidence="1">
    <location>
        <begin position="6"/>
        <end position="263"/>
    </location>
</feature>
<dbReference type="Pfam" id="PF00144">
    <property type="entry name" value="Beta-lactamase"/>
    <property type="match status" value="1"/>
</dbReference>
<gene>
    <name evidence="2" type="ORF">SAMN04488053_101527</name>
</gene>
<dbReference type="RefSeq" id="WP_090840295.1">
    <property type="nucleotide sequence ID" value="NZ_FNIL01000001.1"/>
</dbReference>
<dbReference type="SUPFAM" id="SSF56601">
    <property type="entry name" value="beta-lactamase/transpeptidase-like"/>
    <property type="match status" value="1"/>
</dbReference>
<dbReference type="PANTHER" id="PTHR43283">
    <property type="entry name" value="BETA-LACTAMASE-RELATED"/>
    <property type="match status" value="1"/>
</dbReference>
<proteinExistence type="predicted"/>
<evidence type="ECO:0000313" key="3">
    <source>
        <dbReference type="Proteomes" id="UP000198778"/>
    </source>
</evidence>
<dbReference type="PANTHER" id="PTHR43283:SF7">
    <property type="entry name" value="BETA-LACTAMASE-RELATED DOMAIN-CONTAINING PROTEIN"/>
    <property type="match status" value="1"/>
</dbReference>
<sequence length="284" mass="32579">MDEQKLLEKMNFHQMYACVINKEGNRTFSYFHDGNRNSLQVLNSVSKSVLALAIGIAVDDELITLDTKVGKVLTDVHPHMKNRTIRDLLMMQSGYSEKQWNLIIKNQEWAQKAAETMPGTLKPRYSNADSYLLSLILSKVISTDWLDYFYQRLFRPLGIEEFIWEKSPERIPVGGYGLQMKAEDLLKLGELVLNQGGYMDKQIIGSEFISEMTSPLIKGLIRNQHYGLHWWSTPDDSVINYAAGTNGKFLFVQPDKKITAVFIGHLPGKDLLPFRWFTKLVLEN</sequence>
<dbReference type="InterPro" id="IPR001466">
    <property type="entry name" value="Beta-lactam-related"/>
</dbReference>
<evidence type="ECO:0000259" key="1">
    <source>
        <dbReference type="Pfam" id="PF00144"/>
    </source>
</evidence>